<evidence type="ECO:0000259" key="9">
    <source>
        <dbReference type="Pfam" id="PF02776"/>
    </source>
</evidence>
<evidence type="ECO:0000313" key="11">
    <source>
        <dbReference type="Proteomes" id="UP000241848"/>
    </source>
</evidence>
<feature type="domain" description="Thiamine pyrophosphate enzyme N-terminal TPP-binding" evidence="9">
    <location>
        <begin position="14"/>
        <end position="125"/>
    </location>
</feature>
<evidence type="ECO:0000313" key="10">
    <source>
        <dbReference type="EMBL" id="PSR22207.1"/>
    </source>
</evidence>
<dbReference type="PANTHER" id="PTHR42916">
    <property type="entry name" value="2-SUCCINYL-5-ENOLPYRUVYL-6-HYDROXY-3-CYCLOHEXENE-1-CARBOXYLATE SYNTHASE"/>
    <property type="match status" value="1"/>
</dbReference>
<evidence type="ECO:0000259" key="8">
    <source>
        <dbReference type="Pfam" id="PF02775"/>
    </source>
</evidence>
<gene>
    <name evidence="7" type="primary">menD</name>
    <name evidence="10" type="ORF">C7B45_07480</name>
</gene>
<dbReference type="UniPathway" id="UPA01057">
    <property type="reaction ID" value="UER00164"/>
</dbReference>
<evidence type="ECO:0000256" key="5">
    <source>
        <dbReference type="ARBA" id="ARBA00023052"/>
    </source>
</evidence>
<dbReference type="NCBIfam" id="TIGR00173">
    <property type="entry name" value="menD"/>
    <property type="match status" value="1"/>
</dbReference>
<comment type="cofactor">
    <cofactor evidence="7">
        <name>thiamine diphosphate</name>
        <dbReference type="ChEBI" id="CHEBI:58937"/>
    </cofactor>
    <text evidence="7">Binds 1 thiamine pyrophosphate per subunit.</text>
</comment>
<dbReference type="Proteomes" id="UP000241848">
    <property type="component" value="Unassembled WGS sequence"/>
</dbReference>
<organism evidence="10 11">
    <name type="scientific">Sulfobacillus acidophilus</name>
    <dbReference type="NCBI Taxonomy" id="53633"/>
    <lineage>
        <taxon>Bacteria</taxon>
        <taxon>Bacillati</taxon>
        <taxon>Bacillota</taxon>
        <taxon>Clostridia</taxon>
        <taxon>Eubacteriales</taxon>
        <taxon>Clostridiales Family XVII. Incertae Sedis</taxon>
        <taxon>Sulfobacillus</taxon>
    </lineage>
</organism>
<sequence>MVLTTPLRTYIGHFLSQLVEAGVKDAVIAPGSRSTPIAILLRELPEVRVTMALDERSGSYFALGIAKAARRPVVLLCTSGTAAANFLPAVVEASLSRVPLIVLTADRPRELRDVGAAQTIDQVHLYGSHVKWFQDLPTPGVDGLEYHAAQVAARAVHRAMTHPQGPVHVNFPLREPLVPEPGPTAPALMGPLWPANALASADALDSALTWLQTSTRPIVALGPQAPQLPQPLLEHARNLHLPMFADPLCDNSRPREVLTAYDTFLRQMPDLVAPDLVIRLGATMTSKAFNQWTRAARLILLDWPGGFRDPDHHASMTIEGDPASALGALFEMTQPADPGFLQTLTAAQERARQRIGAVLQSSPSDFEGRFYAQAESLWADTQMPVLVASSMPVRDFDTFYDQGYLRIYGNRGAYGIDGLVSTALGISYHAGDVLAVLGDLAFHHDLTGLIFGQQYNLNAFFVIVNNRGGAIFSFLPQSELDPTLFEELFGTPHRVDFSAVATLYGVNFRRAHSYHEFKEAFLDLRAVKGLRVLEWLTTPRQETARIHKRLYEAWEE</sequence>
<dbReference type="InterPro" id="IPR012001">
    <property type="entry name" value="Thiamin_PyroP_enz_TPP-bd_dom"/>
</dbReference>
<comment type="subunit">
    <text evidence="7">Homodimer.</text>
</comment>
<evidence type="ECO:0000256" key="1">
    <source>
        <dbReference type="ARBA" id="ARBA00022428"/>
    </source>
</evidence>
<dbReference type="GO" id="GO:0030145">
    <property type="term" value="F:manganese ion binding"/>
    <property type="evidence" value="ECO:0007669"/>
    <property type="project" value="UniProtKB-UniRule"/>
</dbReference>
<keyword evidence="6 7" id="KW-0464">Manganese</keyword>
<dbReference type="PIRSF" id="PIRSF004983">
    <property type="entry name" value="MenD"/>
    <property type="match status" value="1"/>
</dbReference>
<comment type="similarity">
    <text evidence="7">Belongs to the TPP enzyme family. MenD subfamily.</text>
</comment>
<dbReference type="PANTHER" id="PTHR42916:SF1">
    <property type="entry name" value="PROTEIN PHYLLO, CHLOROPLASTIC"/>
    <property type="match status" value="1"/>
</dbReference>
<accession>A0A2T2WIY9</accession>
<dbReference type="InterPro" id="IPR011766">
    <property type="entry name" value="TPP_enzyme_TPP-bd"/>
</dbReference>
<dbReference type="CDD" id="cd02009">
    <property type="entry name" value="TPP_SHCHC_synthase"/>
    <property type="match status" value="1"/>
</dbReference>
<dbReference type="Gene3D" id="3.40.50.1220">
    <property type="entry name" value="TPP-binding domain"/>
    <property type="match status" value="1"/>
</dbReference>
<dbReference type="GO" id="GO:0000287">
    <property type="term" value="F:magnesium ion binding"/>
    <property type="evidence" value="ECO:0007669"/>
    <property type="project" value="UniProtKB-UniRule"/>
</dbReference>
<keyword evidence="5 7" id="KW-0786">Thiamine pyrophosphate</keyword>
<comment type="function">
    <text evidence="7">Catalyzes the thiamine diphosphate-dependent decarboxylation of 2-oxoglutarate and the subsequent addition of the resulting succinic semialdehyde-thiamine pyrophosphate anion to isochorismate to yield 2-succinyl-5-enolpyruvyl-6-hydroxy-3-cyclohexene-1-carboxylate (SEPHCHC).</text>
</comment>
<keyword evidence="2 7" id="KW-0808">Transferase</keyword>
<feature type="domain" description="Thiamine pyrophosphate enzyme TPP-binding" evidence="8">
    <location>
        <begin position="420"/>
        <end position="534"/>
    </location>
</feature>
<dbReference type="Pfam" id="PF02776">
    <property type="entry name" value="TPP_enzyme_N"/>
    <property type="match status" value="1"/>
</dbReference>
<keyword evidence="3 7" id="KW-0479">Metal-binding</keyword>
<evidence type="ECO:0000256" key="7">
    <source>
        <dbReference type="HAMAP-Rule" id="MF_01659"/>
    </source>
</evidence>
<dbReference type="SUPFAM" id="SSF52518">
    <property type="entry name" value="Thiamin diphosphate-binding fold (THDP-binding)"/>
    <property type="match status" value="2"/>
</dbReference>
<dbReference type="InterPro" id="IPR029035">
    <property type="entry name" value="DHS-like_NAD/FAD-binding_dom"/>
</dbReference>
<dbReference type="GO" id="GO:0070204">
    <property type="term" value="F:2-succinyl-5-enolpyruvyl-6-hydroxy-3-cyclohexene-1-carboxylic-acid synthase activity"/>
    <property type="evidence" value="ECO:0007669"/>
    <property type="project" value="UniProtKB-UniRule"/>
</dbReference>
<dbReference type="AlphaFoldDB" id="A0A2T2WIY9"/>
<comment type="cofactor">
    <cofactor evidence="7">
        <name>Mg(2+)</name>
        <dbReference type="ChEBI" id="CHEBI:18420"/>
    </cofactor>
    <cofactor evidence="7">
        <name>Mn(2+)</name>
        <dbReference type="ChEBI" id="CHEBI:29035"/>
    </cofactor>
</comment>
<dbReference type="Gene3D" id="3.40.50.970">
    <property type="match status" value="2"/>
</dbReference>
<dbReference type="InterPro" id="IPR029061">
    <property type="entry name" value="THDP-binding"/>
</dbReference>
<reference evidence="10 11" key="1">
    <citation type="journal article" date="2014" name="BMC Genomics">
        <title>Comparison of environmental and isolate Sulfobacillus genomes reveals diverse carbon, sulfur, nitrogen, and hydrogen metabolisms.</title>
        <authorList>
            <person name="Justice N.B."/>
            <person name="Norman A."/>
            <person name="Brown C.T."/>
            <person name="Singh A."/>
            <person name="Thomas B.C."/>
            <person name="Banfield J.F."/>
        </authorList>
    </citation>
    <scope>NUCLEOTIDE SEQUENCE [LARGE SCALE GENOMIC DNA]</scope>
    <source>
        <strain evidence="10">AMDSBA3</strain>
    </source>
</reference>
<name>A0A2T2WIY9_9FIRM</name>
<dbReference type="EMBL" id="PXYV01000020">
    <property type="protein sequence ID" value="PSR22207.1"/>
    <property type="molecule type" value="Genomic_DNA"/>
</dbReference>
<comment type="pathway">
    <text evidence="7">Quinol/quinone metabolism; 1,4-dihydroxy-2-naphthoate biosynthesis; 1,4-dihydroxy-2-naphthoate from chorismate: step 2/7.</text>
</comment>
<evidence type="ECO:0000256" key="2">
    <source>
        <dbReference type="ARBA" id="ARBA00022679"/>
    </source>
</evidence>
<dbReference type="EC" id="2.2.1.9" evidence="7"/>
<dbReference type="GO" id="GO:0009234">
    <property type="term" value="P:menaquinone biosynthetic process"/>
    <property type="evidence" value="ECO:0007669"/>
    <property type="project" value="UniProtKB-UniRule"/>
</dbReference>
<comment type="catalytic activity">
    <reaction evidence="7">
        <text>isochorismate + 2-oxoglutarate + H(+) = 5-enolpyruvoyl-6-hydroxy-2-succinyl-cyclohex-3-ene-1-carboxylate + CO2</text>
        <dbReference type="Rhea" id="RHEA:25593"/>
        <dbReference type="ChEBI" id="CHEBI:15378"/>
        <dbReference type="ChEBI" id="CHEBI:16526"/>
        <dbReference type="ChEBI" id="CHEBI:16810"/>
        <dbReference type="ChEBI" id="CHEBI:29780"/>
        <dbReference type="ChEBI" id="CHEBI:58818"/>
        <dbReference type="EC" id="2.2.1.9"/>
    </reaction>
</comment>
<evidence type="ECO:0000256" key="4">
    <source>
        <dbReference type="ARBA" id="ARBA00022842"/>
    </source>
</evidence>
<comment type="caution">
    <text evidence="10">The sequence shown here is derived from an EMBL/GenBank/DDBJ whole genome shotgun (WGS) entry which is preliminary data.</text>
</comment>
<dbReference type="GO" id="GO:0030976">
    <property type="term" value="F:thiamine pyrophosphate binding"/>
    <property type="evidence" value="ECO:0007669"/>
    <property type="project" value="UniProtKB-UniRule"/>
</dbReference>
<dbReference type="UniPathway" id="UPA00079"/>
<keyword evidence="1 7" id="KW-0474">Menaquinone biosynthesis</keyword>
<comment type="pathway">
    <text evidence="7">Quinol/quinone metabolism; menaquinone biosynthesis.</text>
</comment>
<keyword evidence="4 7" id="KW-0460">Magnesium</keyword>
<protein>
    <recommendedName>
        <fullName evidence="7">2-succinyl-5-enolpyruvyl-6-hydroxy-3-cyclohexene-1-carboxylate synthase</fullName>
        <shortName evidence="7">SEPHCHC synthase</shortName>
        <ecNumber evidence="7">2.2.1.9</ecNumber>
    </recommendedName>
    <alternativeName>
        <fullName evidence="7">Menaquinone biosynthesis protein MenD</fullName>
    </alternativeName>
</protein>
<dbReference type="InterPro" id="IPR004433">
    <property type="entry name" value="MenaQ_synth_MenD"/>
</dbReference>
<dbReference type="CDD" id="cd07037">
    <property type="entry name" value="TPP_PYR_MenD"/>
    <property type="match status" value="1"/>
</dbReference>
<evidence type="ECO:0000256" key="3">
    <source>
        <dbReference type="ARBA" id="ARBA00022723"/>
    </source>
</evidence>
<dbReference type="Pfam" id="PF02775">
    <property type="entry name" value="TPP_enzyme_C"/>
    <property type="match status" value="1"/>
</dbReference>
<dbReference type="HAMAP" id="MF_01659">
    <property type="entry name" value="MenD"/>
    <property type="match status" value="1"/>
</dbReference>
<dbReference type="SUPFAM" id="SSF52467">
    <property type="entry name" value="DHS-like NAD/FAD-binding domain"/>
    <property type="match status" value="1"/>
</dbReference>
<evidence type="ECO:0000256" key="6">
    <source>
        <dbReference type="ARBA" id="ARBA00023211"/>
    </source>
</evidence>
<proteinExistence type="inferred from homology"/>